<sequence length="113" mass="12964">MTPKRARIREVPSKSLLSRRGFCQAAFRDAKVLAKGGLNLTERFNFDQPKRMLFQETKLRKNVKWKKQARLNTSESSTCCQSPHFANTTLYAGFFKVLLELPNKNLSKSHSST</sequence>
<keyword evidence="2" id="KW-1185">Reference proteome</keyword>
<protein>
    <submittedName>
        <fullName evidence="1">Uncharacterized protein</fullName>
    </submittedName>
</protein>
<organism evidence="1 2">
    <name type="scientific">Chryseobacterium koreense CCUG 49689</name>
    <dbReference type="NCBI Taxonomy" id="1304281"/>
    <lineage>
        <taxon>Bacteria</taxon>
        <taxon>Pseudomonadati</taxon>
        <taxon>Bacteroidota</taxon>
        <taxon>Flavobacteriia</taxon>
        <taxon>Flavobacteriales</taxon>
        <taxon>Weeksellaceae</taxon>
        <taxon>Chryseobacterium group</taxon>
        <taxon>Chryseobacterium</taxon>
    </lineage>
</organism>
<reference evidence="1 2" key="1">
    <citation type="journal article" date="2004" name="Int. J. Syst. Evol. Microbiol.">
        <title>Kaistella koreensis gen. nov., sp. nov., a novel member of the Chryseobacterium-Bergeyella-Riemerella branch.</title>
        <authorList>
            <person name="Kim M.K."/>
            <person name="Im W.T."/>
            <person name="Shin Y.K."/>
            <person name="Lim J.H."/>
            <person name="Kim S.H."/>
            <person name="Lee B.C."/>
            <person name="Park M.Y."/>
            <person name="Lee K.Y."/>
            <person name="Lee S.T."/>
        </authorList>
    </citation>
    <scope>NUCLEOTIDE SEQUENCE [LARGE SCALE GENOMIC DNA]</scope>
    <source>
        <strain evidence="1 2">CCUG 49689</strain>
    </source>
</reference>
<dbReference type="STRING" id="1304281.ACM44_13770"/>
<comment type="caution">
    <text evidence="1">The sequence shown here is derived from an EMBL/GenBank/DDBJ whole genome shotgun (WGS) entry which is preliminary data.</text>
</comment>
<dbReference type="AlphaFoldDB" id="A0A0J7LM69"/>
<evidence type="ECO:0000313" key="2">
    <source>
        <dbReference type="Proteomes" id="UP000035900"/>
    </source>
</evidence>
<gene>
    <name evidence="1" type="ORF">ACM44_13770</name>
</gene>
<dbReference type="EMBL" id="LFNG01000028">
    <property type="protein sequence ID" value="KMQ70170.1"/>
    <property type="molecule type" value="Genomic_DNA"/>
</dbReference>
<accession>A0A0J7LM69</accession>
<proteinExistence type="predicted"/>
<dbReference type="Proteomes" id="UP000035900">
    <property type="component" value="Unassembled WGS sequence"/>
</dbReference>
<evidence type="ECO:0000313" key="1">
    <source>
        <dbReference type="EMBL" id="KMQ70170.1"/>
    </source>
</evidence>
<name>A0A0J7LM69_9FLAO</name>